<dbReference type="EMBL" id="MTYI01000016">
    <property type="protein sequence ID" value="PNP58861.1"/>
    <property type="molecule type" value="Genomic_DNA"/>
</dbReference>
<evidence type="ECO:0000256" key="1">
    <source>
        <dbReference type="SAM" id="MobiDB-lite"/>
    </source>
</evidence>
<protein>
    <submittedName>
        <fullName evidence="2">Uncharacterized protein</fullName>
    </submittedName>
</protein>
<comment type="caution">
    <text evidence="2">The sequence shown here is derived from an EMBL/GenBank/DDBJ whole genome shotgun (WGS) entry which is preliminary data.</text>
</comment>
<accession>A0A2K0UM47</accession>
<dbReference type="Proteomes" id="UP000236290">
    <property type="component" value="Unassembled WGS sequence"/>
</dbReference>
<dbReference type="OrthoDB" id="4897642at2759"/>
<feature type="compositionally biased region" description="Low complexity" evidence="1">
    <location>
        <begin position="47"/>
        <end position="58"/>
    </location>
</feature>
<feature type="compositionally biased region" description="Polar residues" evidence="1">
    <location>
        <begin position="71"/>
        <end position="103"/>
    </location>
</feature>
<dbReference type="AlphaFoldDB" id="A0A2K0UM47"/>
<evidence type="ECO:0000313" key="2">
    <source>
        <dbReference type="EMBL" id="PNP58861.1"/>
    </source>
</evidence>
<feature type="compositionally biased region" description="Polar residues" evidence="1">
    <location>
        <begin position="19"/>
        <end position="42"/>
    </location>
</feature>
<sequence length="151" mass="15691">MSRNIKADKKDSLSDKLSQSTTAAEISVSSAFQDESSETSETLLFDSASSATPYSASSKTNGSGLDDNHNLSDTMNPITPGASSSLASDELVFSNTAADQQSPVPGVVPKPSEIIPEIIATSRIPSNTPPTPSPQKSFGKIKGICSRALKS</sequence>
<organism evidence="2 3">
    <name type="scientific">Trichoderma harzianum</name>
    <name type="common">Hypocrea lixii</name>
    <dbReference type="NCBI Taxonomy" id="5544"/>
    <lineage>
        <taxon>Eukaryota</taxon>
        <taxon>Fungi</taxon>
        <taxon>Dikarya</taxon>
        <taxon>Ascomycota</taxon>
        <taxon>Pezizomycotina</taxon>
        <taxon>Sordariomycetes</taxon>
        <taxon>Hypocreomycetidae</taxon>
        <taxon>Hypocreales</taxon>
        <taxon>Hypocreaceae</taxon>
        <taxon>Trichoderma</taxon>
    </lineage>
</organism>
<name>A0A2K0UM47_TRIHA</name>
<reference evidence="2 3" key="1">
    <citation type="submission" date="2017-02" db="EMBL/GenBank/DDBJ databases">
        <title>Genomes of Trichoderma spp. with biocontrol activity.</title>
        <authorList>
            <person name="Gardiner D."/>
            <person name="Kazan K."/>
            <person name="Vos C."/>
            <person name="Harvey P."/>
        </authorList>
    </citation>
    <scope>NUCLEOTIDE SEQUENCE [LARGE SCALE GENOMIC DNA]</scope>
    <source>
        <strain evidence="2 3">Tr1</strain>
    </source>
</reference>
<gene>
    <name evidence="2" type="ORF">THARTR1_01109</name>
</gene>
<feature type="compositionally biased region" description="Basic and acidic residues" evidence="1">
    <location>
        <begin position="1"/>
        <end position="14"/>
    </location>
</feature>
<evidence type="ECO:0000313" key="3">
    <source>
        <dbReference type="Proteomes" id="UP000236290"/>
    </source>
</evidence>
<proteinExistence type="predicted"/>
<feature type="region of interest" description="Disordered" evidence="1">
    <location>
        <begin position="1"/>
        <end position="142"/>
    </location>
</feature>